<dbReference type="Proteomes" id="UP001150581">
    <property type="component" value="Unassembled WGS sequence"/>
</dbReference>
<sequence>MELANNLPFPLPGMFMSDRITVFTNMYYPPSKSAIVALKLLDLPYIEIEVSPFRPPSWMQAHIWKSLPPNTFPCTYIPPIDSSNPSQLVAGTIPVLQYLHLATGQLPVPQSDEACAAHNMLTFCLGAMHCYSLNLLSLCIADKVVGERYEHLRCRLWRWLQIINDVLVRSDEGNCGPFFGGANKIGVAEIVGIVYTGPLHTHGHAYGLVPPITHEYSRYYCWLQNSLANEFIRDNATSSQALSKDGLFLNDWQQAALPRSTALSGVQMQISP</sequence>
<organism evidence="1 2">
    <name type="scientific">Kickxella alabastrina</name>
    <dbReference type="NCBI Taxonomy" id="61397"/>
    <lineage>
        <taxon>Eukaryota</taxon>
        <taxon>Fungi</taxon>
        <taxon>Fungi incertae sedis</taxon>
        <taxon>Zoopagomycota</taxon>
        <taxon>Kickxellomycotina</taxon>
        <taxon>Kickxellomycetes</taxon>
        <taxon>Kickxellales</taxon>
        <taxon>Kickxellaceae</taxon>
        <taxon>Kickxella</taxon>
    </lineage>
</organism>
<protein>
    <submittedName>
        <fullName evidence="1">Uncharacterized protein</fullName>
    </submittedName>
</protein>
<keyword evidence="2" id="KW-1185">Reference proteome</keyword>
<dbReference type="EMBL" id="JANBPG010003028">
    <property type="protein sequence ID" value="KAJ1883905.1"/>
    <property type="molecule type" value="Genomic_DNA"/>
</dbReference>
<evidence type="ECO:0000313" key="1">
    <source>
        <dbReference type="EMBL" id="KAJ1883905.1"/>
    </source>
</evidence>
<gene>
    <name evidence="1" type="ORF">LPJ66_010871</name>
</gene>
<reference evidence="1" key="1">
    <citation type="submission" date="2022-07" db="EMBL/GenBank/DDBJ databases">
        <title>Phylogenomic reconstructions and comparative analyses of Kickxellomycotina fungi.</title>
        <authorList>
            <person name="Reynolds N.K."/>
            <person name="Stajich J.E."/>
            <person name="Barry K."/>
            <person name="Grigoriev I.V."/>
            <person name="Crous P."/>
            <person name="Smith M.E."/>
        </authorList>
    </citation>
    <scope>NUCLEOTIDE SEQUENCE</scope>
    <source>
        <strain evidence="1">Benny 63K</strain>
    </source>
</reference>
<accession>A0ACC1I2T3</accession>
<comment type="caution">
    <text evidence="1">The sequence shown here is derived from an EMBL/GenBank/DDBJ whole genome shotgun (WGS) entry which is preliminary data.</text>
</comment>
<proteinExistence type="predicted"/>
<evidence type="ECO:0000313" key="2">
    <source>
        <dbReference type="Proteomes" id="UP001150581"/>
    </source>
</evidence>
<name>A0ACC1I2T3_9FUNG</name>